<evidence type="ECO:0000313" key="1">
    <source>
        <dbReference type="EMBL" id="KAJ7526194.1"/>
    </source>
</evidence>
<dbReference type="Proteomes" id="UP001162992">
    <property type="component" value="Chromosome 17"/>
</dbReference>
<protein>
    <submittedName>
        <fullName evidence="1">Uncharacterized protein</fullName>
    </submittedName>
</protein>
<keyword evidence="2" id="KW-1185">Reference proteome</keyword>
<dbReference type="EMBL" id="CM055108">
    <property type="protein sequence ID" value="KAJ7526194.1"/>
    <property type="molecule type" value="Genomic_DNA"/>
</dbReference>
<gene>
    <name evidence="1" type="ORF">O6H91_17G086800</name>
</gene>
<organism evidence="1 2">
    <name type="scientific">Diphasiastrum complanatum</name>
    <name type="common">Issler's clubmoss</name>
    <name type="synonym">Lycopodium complanatum</name>
    <dbReference type="NCBI Taxonomy" id="34168"/>
    <lineage>
        <taxon>Eukaryota</taxon>
        <taxon>Viridiplantae</taxon>
        <taxon>Streptophyta</taxon>
        <taxon>Embryophyta</taxon>
        <taxon>Tracheophyta</taxon>
        <taxon>Lycopodiopsida</taxon>
        <taxon>Lycopodiales</taxon>
        <taxon>Lycopodiaceae</taxon>
        <taxon>Lycopodioideae</taxon>
        <taxon>Diphasiastrum</taxon>
    </lineage>
</organism>
<evidence type="ECO:0000313" key="2">
    <source>
        <dbReference type="Proteomes" id="UP001162992"/>
    </source>
</evidence>
<accession>A0ACC2B9V0</accession>
<sequence>MEGPSSADVAQVQSSFLGQSTVSCSVCLDAVKDVGGGERSIAKLKCGHLFHLDCIGSAFNAKGSMQCPNCRCIEEGQWLYANGNHRLENSSMDGLEGLHARIIDLIQSNEDYYQREVQADLHLPYSSPQEPMLHQVHVSIRSRHGRITTGTRILNDITVLGFVPS</sequence>
<comment type="caution">
    <text evidence="1">The sequence shown here is derived from an EMBL/GenBank/DDBJ whole genome shotgun (WGS) entry which is preliminary data.</text>
</comment>
<name>A0ACC2B9V0_DIPCM</name>
<proteinExistence type="predicted"/>
<reference evidence="2" key="1">
    <citation type="journal article" date="2024" name="Proc. Natl. Acad. Sci. U.S.A.">
        <title>Extraordinary preservation of gene collinearity over three hundred million years revealed in homosporous lycophytes.</title>
        <authorList>
            <person name="Li C."/>
            <person name="Wickell D."/>
            <person name="Kuo L.Y."/>
            <person name="Chen X."/>
            <person name="Nie B."/>
            <person name="Liao X."/>
            <person name="Peng D."/>
            <person name="Ji J."/>
            <person name="Jenkins J."/>
            <person name="Williams M."/>
            <person name="Shu S."/>
            <person name="Plott C."/>
            <person name="Barry K."/>
            <person name="Rajasekar S."/>
            <person name="Grimwood J."/>
            <person name="Han X."/>
            <person name="Sun S."/>
            <person name="Hou Z."/>
            <person name="He W."/>
            <person name="Dai G."/>
            <person name="Sun C."/>
            <person name="Schmutz J."/>
            <person name="Leebens-Mack J.H."/>
            <person name="Li F.W."/>
            <person name="Wang L."/>
        </authorList>
    </citation>
    <scope>NUCLEOTIDE SEQUENCE [LARGE SCALE GENOMIC DNA]</scope>
    <source>
        <strain evidence="2">cv. PW_Plant_1</strain>
    </source>
</reference>